<dbReference type="AlphaFoldDB" id="A0AAE0WM13"/>
<comment type="caution">
    <text evidence="1">The sequence shown here is derived from an EMBL/GenBank/DDBJ whole genome shotgun (WGS) entry which is preliminary data.</text>
</comment>
<keyword evidence="2" id="KW-1185">Reference proteome</keyword>
<protein>
    <submittedName>
        <fullName evidence="1">Uncharacterized protein</fullName>
    </submittedName>
</protein>
<evidence type="ECO:0000313" key="2">
    <source>
        <dbReference type="Proteomes" id="UP001274830"/>
    </source>
</evidence>
<proteinExistence type="predicted"/>
<organism evidence="1 2">
    <name type="scientific">Recurvomyces mirabilis</name>
    <dbReference type="NCBI Taxonomy" id="574656"/>
    <lineage>
        <taxon>Eukaryota</taxon>
        <taxon>Fungi</taxon>
        <taxon>Dikarya</taxon>
        <taxon>Ascomycota</taxon>
        <taxon>Pezizomycotina</taxon>
        <taxon>Dothideomycetes</taxon>
        <taxon>Dothideomycetidae</taxon>
        <taxon>Mycosphaerellales</taxon>
        <taxon>Teratosphaeriaceae</taxon>
        <taxon>Recurvomyces</taxon>
    </lineage>
</organism>
<evidence type="ECO:0000313" key="1">
    <source>
        <dbReference type="EMBL" id="KAK3674181.1"/>
    </source>
</evidence>
<accession>A0AAE0WM13</accession>
<reference evidence="1" key="1">
    <citation type="submission" date="2023-07" db="EMBL/GenBank/DDBJ databases">
        <title>Black Yeasts Isolated from many extreme environments.</title>
        <authorList>
            <person name="Coleine C."/>
            <person name="Stajich J.E."/>
            <person name="Selbmann L."/>
        </authorList>
    </citation>
    <scope>NUCLEOTIDE SEQUENCE</scope>
    <source>
        <strain evidence="1">CCFEE 5485</strain>
    </source>
</reference>
<sequence>MATITSSVQPVTTTSALGLMCLPPELRNMIYELVLIPIGPKAKVNLEDADPPTKGLLLVSKQMHAETHATYNRIYCGYCRNTNFVIELCSVTGAFVKAGLELETVDNLRDRDLTNIRLCEVLFPGEVQLRAIHSHGKWFRTDRPSTPPPVELYLRPSEPSTIRWRYLLKDVALPGGARSPTLIEVLRDTAGRWRA</sequence>
<dbReference type="Proteomes" id="UP001274830">
    <property type="component" value="Unassembled WGS sequence"/>
</dbReference>
<name>A0AAE0WM13_9PEZI</name>
<dbReference type="EMBL" id="JAUTXT010000021">
    <property type="protein sequence ID" value="KAK3674181.1"/>
    <property type="molecule type" value="Genomic_DNA"/>
</dbReference>
<gene>
    <name evidence="1" type="ORF">LTR78_006028</name>
</gene>